<protein>
    <submittedName>
        <fullName evidence="2">Uncharacterized protein</fullName>
    </submittedName>
</protein>
<feature type="transmembrane region" description="Helical" evidence="1">
    <location>
        <begin position="12"/>
        <end position="28"/>
    </location>
</feature>
<keyword evidence="1" id="KW-1133">Transmembrane helix</keyword>
<organism evidence="2">
    <name type="scientific">viral metagenome</name>
    <dbReference type="NCBI Taxonomy" id="1070528"/>
    <lineage>
        <taxon>unclassified sequences</taxon>
        <taxon>metagenomes</taxon>
        <taxon>organismal metagenomes</taxon>
    </lineage>
</organism>
<gene>
    <name evidence="2" type="ORF">MM415A04892_0009</name>
</gene>
<accession>A0A6M3JH91</accession>
<evidence type="ECO:0000313" key="2">
    <source>
        <dbReference type="EMBL" id="QJA69236.1"/>
    </source>
</evidence>
<name>A0A6M3JH91_9ZZZZ</name>
<proteinExistence type="predicted"/>
<dbReference type="AlphaFoldDB" id="A0A6M3JH91"/>
<keyword evidence="1" id="KW-0812">Transmembrane</keyword>
<evidence type="ECO:0000256" key="1">
    <source>
        <dbReference type="SAM" id="Phobius"/>
    </source>
</evidence>
<sequence length="63" mass="6881">MKNWFASKTNWLGLLMIAAAILEYYIGLPVGTTIAQFAFGVLTIIIRAFTNTAINGTPSAKFK</sequence>
<dbReference type="EMBL" id="MT141688">
    <property type="protein sequence ID" value="QJA69236.1"/>
    <property type="molecule type" value="Genomic_DNA"/>
</dbReference>
<reference evidence="2" key="1">
    <citation type="submission" date="2020-03" db="EMBL/GenBank/DDBJ databases">
        <title>The deep terrestrial virosphere.</title>
        <authorList>
            <person name="Holmfeldt K."/>
            <person name="Nilsson E."/>
            <person name="Simone D."/>
            <person name="Lopez-Fernandez M."/>
            <person name="Wu X."/>
            <person name="de Brujin I."/>
            <person name="Lundin D."/>
            <person name="Andersson A."/>
            <person name="Bertilsson S."/>
            <person name="Dopson M."/>
        </authorList>
    </citation>
    <scope>NUCLEOTIDE SEQUENCE</scope>
    <source>
        <strain evidence="2">MM415A04892</strain>
    </source>
</reference>
<keyword evidence="1" id="KW-0472">Membrane</keyword>